<dbReference type="AlphaFoldDB" id="A0A0C5W2X8"/>
<dbReference type="HOGENOM" id="CLU_1376466_0_0_6"/>
<accession>A0A0C5W2X8</accession>
<protein>
    <submittedName>
        <fullName evidence="2">Uncharacterized protein</fullName>
    </submittedName>
</protein>
<proteinExistence type="predicted"/>
<gene>
    <name evidence="2" type="ORF">YC6258_04991</name>
</gene>
<dbReference type="KEGG" id="gsn:YC6258_04991"/>
<dbReference type="EMBL" id="CP007142">
    <property type="protein sequence ID" value="AJQ97024.1"/>
    <property type="molecule type" value="Genomic_DNA"/>
</dbReference>
<organism evidence="2 3">
    <name type="scientific">Gynuella sunshinyii YC6258</name>
    <dbReference type="NCBI Taxonomy" id="1445510"/>
    <lineage>
        <taxon>Bacteria</taxon>
        <taxon>Pseudomonadati</taxon>
        <taxon>Pseudomonadota</taxon>
        <taxon>Gammaproteobacteria</taxon>
        <taxon>Oceanospirillales</taxon>
        <taxon>Saccharospirillaceae</taxon>
        <taxon>Gynuella</taxon>
    </lineage>
</organism>
<evidence type="ECO:0000256" key="1">
    <source>
        <dbReference type="SAM" id="MobiDB-lite"/>
    </source>
</evidence>
<sequence length="198" mass="20508">MSISPSQAPDSSLSYLLQQQTQPKSDQSLDSQLQILTKAINTGDLNRVQSTYENLKTSLPDNASNGDDPVGQFLAAVANGLESSDLSSLQNAADAFTVTPPTTSSKPSASPLLSEDSGSELTNLLKALESNNTGDAQSSYDSLVNTLNENGSSESTSLADALSQVGDALQNGDTALASSRLQQTLQDLSPGSLIVAEA</sequence>
<dbReference type="RefSeq" id="WP_044618887.1">
    <property type="nucleotide sequence ID" value="NZ_CP007142.1"/>
</dbReference>
<keyword evidence="3" id="KW-1185">Reference proteome</keyword>
<name>A0A0C5W2X8_9GAMM</name>
<feature type="compositionally biased region" description="Low complexity" evidence="1">
    <location>
        <begin position="11"/>
        <end position="20"/>
    </location>
</feature>
<dbReference type="OrthoDB" id="9915516at2"/>
<evidence type="ECO:0000313" key="3">
    <source>
        <dbReference type="Proteomes" id="UP000032266"/>
    </source>
</evidence>
<evidence type="ECO:0000313" key="2">
    <source>
        <dbReference type="EMBL" id="AJQ97024.1"/>
    </source>
</evidence>
<reference evidence="2 3" key="1">
    <citation type="submission" date="2014-01" db="EMBL/GenBank/DDBJ databases">
        <title>Full genme sequencing of cellulolytic bacterium Gynuella sunshinyii YC6258T gen. nov., sp. nov.</title>
        <authorList>
            <person name="Khan H."/>
            <person name="Chung E.J."/>
            <person name="Chung Y.R."/>
        </authorList>
    </citation>
    <scope>NUCLEOTIDE SEQUENCE [LARGE SCALE GENOMIC DNA]</scope>
    <source>
        <strain evidence="2 3">YC6258</strain>
    </source>
</reference>
<dbReference type="Proteomes" id="UP000032266">
    <property type="component" value="Chromosome"/>
</dbReference>
<feature type="compositionally biased region" description="Polar residues" evidence="1">
    <location>
        <begin position="1"/>
        <end position="10"/>
    </location>
</feature>
<feature type="region of interest" description="Disordered" evidence="1">
    <location>
        <begin position="1"/>
        <end position="29"/>
    </location>
</feature>